<dbReference type="InterPro" id="IPR018333">
    <property type="entry name" value="Squalene_cyclase"/>
</dbReference>
<comment type="caution">
    <text evidence="7">The sequence shown here is derived from an EMBL/GenBank/DDBJ whole genome shotgun (WGS) entry which is preliminary data.</text>
</comment>
<dbReference type="InterPro" id="IPR006400">
    <property type="entry name" value="Hopene-cyclase"/>
</dbReference>
<evidence type="ECO:0000256" key="4">
    <source>
        <dbReference type="ARBA" id="ARBA00023235"/>
    </source>
</evidence>
<dbReference type="Pfam" id="PF13249">
    <property type="entry name" value="SQHop_cyclase_N"/>
    <property type="match status" value="1"/>
</dbReference>
<dbReference type="NCBIfam" id="TIGR01507">
    <property type="entry name" value="hopene_cyclase"/>
    <property type="match status" value="1"/>
</dbReference>
<gene>
    <name evidence="7" type="ORF">A4H96_11685</name>
</gene>
<dbReference type="PANTHER" id="PTHR11764">
    <property type="entry name" value="TERPENE CYCLASE/MUTASE FAMILY MEMBER"/>
    <property type="match status" value="1"/>
</dbReference>
<evidence type="ECO:0000256" key="3">
    <source>
        <dbReference type="ARBA" id="ARBA00022737"/>
    </source>
</evidence>
<dbReference type="InterPro" id="IPR032696">
    <property type="entry name" value="SQ_cyclase_C"/>
</dbReference>
<dbReference type="GO" id="GO:0016104">
    <property type="term" value="P:triterpenoid biosynthetic process"/>
    <property type="evidence" value="ECO:0007669"/>
    <property type="project" value="InterPro"/>
</dbReference>
<evidence type="ECO:0000259" key="5">
    <source>
        <dbReference type="Pfam" id="PF13243"/>
    </source>
</evidence>
<comment type="pathway">
    <text evidence="1">Secondary metabolite biosynthesis; hopanoid biosynthesis.</text>
</comment>
<dbReference type="Proteomes" id="UP000078302">
    <property type="component" value="Unassembled WGS sequence"/>
</dbReference>
<dbReference type="InterPro" id="IPR032697">
    <property type="entry name" value="SQ_cyclase_N"/>
</dbReference>
<keyword evidence="4" id="KW-0413">Isomerase</keyword>
<sequence>MNRILQPMRYGASIFRAPLDRVIAEARAALGGLQAEDGHWCFEFEADCTISAEYILMQHYMDERDGPLEAKIAVYLRNKQADHGGWPLYYGGPFDLSASVKAYYALKLAGDNPELPHMRRAREAILAHGGAERANVFTRITLALFAQVPWRAVPFIPVEIMLLPRWFPFQIYKVASWSRTVMVPLFILCSLKARAKNPLQVHIRELFRRPPEQIADYFSHARQGIVANLFLSLDRFWRLMEDWIPQRIRCRAVKKAEAWFTARINGEDGLNGIFPAMVNAHEALELLGYSSDHVYRQQTGAALRKLVVERATDAYCQPCVSPVWDTCLALHALLEQDGEVSPAVQSGIQWLKDRQIGAEPGDWREQRPNLAGGGWAFQYANPYYPDLDDTAAVGWALARAGRAEDRDSIERAADWLAGMQSSNGGFAAYDVDNTHYYLNEIPFADHKALLDPPTADVTGRVVAFLAYLARPRDRDILRRAVAYLLREQESSGAWFGRWGTNYIYGTWSVLMALAELDDPSLKPAMERAAHWLRAVQQSDGGWGENNDSYGDPGLAGMGQASTAAQTAWACLGLMAAGDQDSPALHRGIAWLQMYQEEDGRWPDIFFNAPGFPKVFYLIYHGYSLYFPLWALARYRNLGCIAGD</sequence>
<name>A0A179BBK1_ACIFR</name>
<proteinExistence type="inferred from homology"/>
<evidence type="ECO:0000313" key="7">
    <source>
        <dbReference type="EMBL" id="OAP88384.1"/>
    </source>
</evidence>
<accession>A0A179BBK1</accession>
<dbReference type="Pfam" id="PF13243">
    <property type="entry name" value="SQHop_cyclase_C"/>
    <property type="match status" value="1"/>
</dbReference>
<dbReference type="OrthoDB" id="9758578at2"/>
<evidence type="ECO:0000256" key="1">
    <source>
        <dbReference type="ARBA" id="ARBA00004999"/>
    </source>
</evidence>
<evidence type="ECO:0000256" key="2">
    <source>
        <dbReference type="ARBA" id="ARBA00009755"/>
    </source>
</evidence>
<keyword evidence="3" id="KW-0677">Repeat</keyword>
<evidence type="ECO:0000259" key="6">
    <source>
        <dbReference type="Pfam" id="PF13249"/>
    </source>
</evidence>
<keyword evidence="8" id="KW-1185">Reference proteome</keyword>
<comment type="similarity">
    <text evidence="2">Belongs to the terpene cyclase/mutase family.</text>
</comment>
<dbReference type="GO" id="GO:0005811">
    <property type="term" value="C:lipid droplet"/>
    <property type="evidence" value="ECO:0007669"/>
    <property type="project" value="InterPro"/>
</dbReference>
<dbReference type="EMBL" id="LVXZ01000169">
    <property type="protein sequence ID" value="OAP88384.1"/>
    <property type="molecule type" value="Genomic_DNA"/>
</dbReference>
<dbReference type="Gene3D" id="1.50.10.20">
    <property type="match status" value="2"/>
</dbReference>
<dbReference type="InterPro" id="IPR008930">
    <property type="entry name" value="Terpenoid_cyclase/PrenylTrfase"/>
</dbReference>
<dbReference type="NCBIfam" id="TIGR01787">
    <property type="entry name" value="squalene_cyclas"/>
    <property type="match status" value="1"/>
</dbReference>
<organism evidence="7 8">
    <name type="scientific">Acidithiobacillus ferrooxidans</name>
    <name type="common">Thiobacillus ferrooxidans</name>
    <dbReference type="NCBI Taxonomy" id="920"/>
    <lineage>
        <taxon>Bacteria</taxon>
        <taxon>Pseudomonadati</taxon>
        <taxon>Pseudomonadota</taxon>
        <taxon>Acidithiobacillia</taxon>
        <taxon>Acidithiobacillales</taxon>
        <taxon>Acidithiobacillaceae</taxon>
        <taxon>Acidithiobacillus</taxon>
    </lineage>
</organism>
<dbReference type="PANTHER" id="PTHR11764:SF20">
    <property type="entry name" value="LANOSTEROL SYNTHASE"/>
    <property type="match status" value="1"/>
</dbReference>
<dbReference type="SFLD" id="SFLDG01016">
    <property type="entry name" value="Prenyltransferase_Like_2"/>
    <property type="match status" value="1"/>
</dbReference>
<dbReference type="AlphaFoldDB" id="A0A179BBK1"/>
<dbReference type="RefSeq" id="WP_064219756.1">
    <property type="nucleotide sequence ID" value="NZ_LVXZ01000169.1"/>
</dbReference>
<dbReference type="GO" id="GO:0016866">
    <property type="term" value="F:intramolecular transferase activity"/>
    <property type="evidence" value="ECO:0007669"/>
    <property type="project" value="InterPro"/>
</dbReference>
<dbReference type="SUPFAM" id="SSF48239">
    <property type="entry name" value="Terpenoid cyclases/Protein prenyltransferases"/>
    <property type="match status" value="2"/>
</dbReference>
<dbReference type="CDD" id="cd02892">
    <property type="entry name" value="SQCY_1"/>
    <property type="match status" value="1"/>
</dbReference>
<feature type="domain" description="Squalene cyclase C-terminal" evidence="5">
    <location>
        <begin position="320"/>
        <end position="636"/>
    </location>
</feature>
<reference evidence="7 8" key="1">
    <citation type="submission" date="2016-04" db="EMBL/GenBank/DDBJ databases">
        <title>Acidithiobacillus ferrooxidans genome sequencing and assembly.</title>
        <authorList>
            <person name="Zhou Z."/>
        </authorList>
    </citation>
    <scope>NUCLEOTIDE SEQUENCE [LARGE SCALE GENOMIC DNA]</scope>
    <source>
        <strain evidence="7 8">BY0502</strain>
    </source>
</reference>
<evidence type="ECO:0000313" key="8">
    <source>
        <dbReference type="Proteomes" id="UP000078302"/>
    </source>
</evidence>
<protein>
    <submittedName>
        <fullName evidence="7">Squalene-hopene cyclase</fullName>
    </submittedName>
</protein>
<dbReference type="UniPathway" id="UPA00337"/>
<feature type="domain" description="Squalene cyclase N-terminal" evidence="6">
    <location>
        <begin position="23"/>
        <end position="310"/>
    </location>
</feature>